<evidence type="ECO:0000313" key="2">
    <source>
        <dbReference type="EMBL" id="KAG0495263.1"/>
    </source>
</evidence>
<dbReference type="InterPro" id="IPR029131">
    <property type="entry name" value="HAUS5"/>
</dbReference>
<comment type="caution">
    <text evidence="2">The sequence shown here is derived from an EMBL/GenBank/DDBJ whole genome shotgun (WGS) entry which is preliminary data.</text>
</comment>
<dbReference type="OrthoDB" id="1721533at2759"/>
<keyword evidence="1" id="KW-0175">Coiled coil</keyword>
<dbReference type="EMBL" id="JADCNM010000002">
    <property type="protein sequence ID" value="KAG0495263.1"/>
    <property type="molecule type" value="Genomic_DNA"/>
</dbReference>
<sequence>MRERDLAEEEAVRLRNVVRRQRKELRSRMAEVEREESAWIDDVILIEISRDRIIRSTCESLARHTIERIQSTFPAYDGIGMNSSIQVDATKFLDILEGDVPKDVQRLNKLCLEWKEVEDSLRKKWKKIEEFDSHR</sequence>
<accession>A0A835VFH5</accession>
<reference evidence="2 3" key="1">
    <citation type="journal article" date="2020" name="Nat. Food">
        <title>A phased Vanilla planifolia genome enables genetic improvement of flavour and production.</title>
        <authorList>
            <person name="Hasing T."/>
            <person name="Tang H."/>
            <person name="Brym M."/>
            <person name="Khazi F."/>
            <person name="Huang T."/>
            <person name="Chambers A.H."/>
        </authorList>
    </citation>
    <scope>NUCLEOTIDE SEQUENCE [LARGE SCALE GENOMIC DNA]</scope>
    <source>
        <tissue evidence="2">Leaf</tissue>
    </source>
</reference>
<name>A0A835VFH5_VANPL</name>
<evidence type="ECO:0000313" key="3">
    <source>
        <dbReference type="Proteomes" id="UP000639772"/>
    </source>
</evidence>
<gene>
    <name evidence="2" type="ORF">HPP92_006257</name>
</gene>
<dbReference type="GO" id="GO:0051225">
    <property type="term" value="P:spindle assembly"/>
    <property type="evidence" value="ECO:0007669"/>
    <property type="project" value="InterPro"/>
</dbReference>
<dbReference type="PANTHER" id="PTHR34968:SF1">
    <property type="entry name" value="AUGMIN SUBUNIT 5"/>
    <property type="match status" value="1"/>
</dbReference>
<protein>
    <submittedName>
        <fullName evidence="2">Uncharacterized protein</fullName>
    </submittedName>
</protein>
<dbReference type="AlphaFoldDB" id="A0A835VFH5"/>
<dbReference type="Proteomes" id="UP000639772">
    <property type="component" value="Unassembled WGS sequence"/>
</dbReference>
<dbReference type="InterPro" id="IPR044706">
    <property type="entry name" value="AUG5_plant"/>
</dbReference>
<evidence type="ECO:0000256" key="1">
    <source>
        <dbReference type="SAM" id="Coils"/>
    </source>
</evidence>
<dbReference type="Pfam" id="PF14817">
    <property type="entry name" value="HAUS5"/>
    <property type="match status" value="1"/>
</dbReference>
<dbReference type="GO" id="GO:0070652">
    <property type="term" value="C:HAUS complex"/>
    <property type="evidence" value="ECO:0007669"/>
    <property type="project" value="InterPro"/>
</dbReference>
<dbReference type="PANTHER" id="PTHR34968">
    <property type="entry name" value="AUGMIN SUBUNIT 5"/>
    <property type="match status" value="1"/>
</dbReference>
<dbReference type="GO" id="GO:0005876">
    <property type="term" value="C:spindle microtubule"/>
    <property type="evidence" value="ECO:0007669"/>
    <property type="project" value="InterPro"/>
</dbReference>
<feature type="coiled-coil region" evidence="1">
    <location>
        <begin position="4"/>
        <end position="42"/>
    </location>
</feature>
<proteinExistence type="predicted"/>
<organism evidence="2 3">
    <name type="scientific">Vanilla planifolia</name>
    <name type="common">Vanilla</name>
    <dbReference type="NCBI Taxonomy" id="51239"/>
    <lineage>
        <taxon>Eukaryota</taxon>
        <taxon>Viridiplantae</taxon>
        <taxon>Streptophyta</taxon>
        <taxon>Embryophyta</taxon>
        <taxon>Tracheophyta</taxon>
        <taxon>Spermatophyta</taxon>
        <taxon>Magnoliopsida</taxon>
        <taxon>Liliopsida</taxon>
        <taxon>Asparagales</taxon>
        <taxon>Orchidaceae</taxon>
        <taxon>Vanilloideae</taxon>
        <taxon>Vanilleae</taxon>
        <taxon>Vanilla</taxon>
    </lineage>
</organism>